<evidence type="ECO:0000313" key="2">
    <source>
        <dbReference type="Proteomes" id="UP001164746"/>
    </source>
</evidence>
<accession>A0ABY7EQT7</accession>
<sequence length="171" mass="19452">MARCQVSRSPHWYVLGPNVLRLEIDETFLIGFFGEERNQNIKVWLSLENTEGMKIDYQDVTVASKDKPVERTMRLSANHIKASISDANKWKPKHAQVTAIFNDGTNYTEELTIVYNTGFLIVQTDKPLYTPNEGVSVRVLSLDEGLRISTKKPVIIDIMREGGRVREGGRE</sequence>
<evidence type="ECO:0000313" key="1">
    <source>
        <dbReference type="EMBL" id="WAR10774.1"/>
    </source>
</evidence>
<gene>
    <name evidence="1" type="ORF">MAR_035850</name>
</gene>
<dbReference type="EMBL" id="CP111018">
    <property type="protein sequence ID" value="WAR10774.1"/>
    <property type="molecule type" value="Genomic_DNA"/>
</dbReference>
<organism evidence="1 2">
    <name type="scientific">Mya arenaria</name>
    <name type="common">Soft-shell clam</name>
    <dbReference type="NCBI Taxonomy" id="6604"/>
    <lineage>
        <taxon>Eukaryota</taxon>
        <taxon>Metazoa</taxon>
        <taxon>Spiralia</taxon>
        <taxon>Lophotrochozoa</taxon>
        <taxon>Mollusca</taxon>
        <taxon>Bivalvia</taxon>
        <taxon>Autobranchia</taxon>
        <taxon>Heteroconchia</taxon>
        <taxon>Euheterodonta</taxon>
        <taxon>Imparidentia</taxon>
        <taxon>Neoheterodontei</taxon>
        <taxon>Myida</taxon>
        <taxon>Myoidea</taxon>
        <taxon>Myidae</taxon>
        <taxon>Mya</taxon>
    </lineage>
</organism>
<reference evidence="1" key="1">
    <citation type="submission" date="2022-11" db="EMBL/GenBank/DDBJ databases">
        <title>Centuries of genome instability and evolution in soft-shell clam transmissible cancer (bioRxiv).</title>
        <authorList>
            <person name="Hart S.F.M."/>
            <person name="Yonemitsu M.A."/>
            <person name="Giersch R.M."/>
            <person name="Beal B.F."/>
            <person name="Arriagada G."/>
            <person name="Davis B.W."/>
            <person name="Ostrander E.A."/>
            <person name="Goff S.P."/>
            <person name="Metzger M.J."/>
        </authorList>
    </citation>
    <scope>NUCLEOTIDE SEQUENCE</scope>
    <source>
        <strain evidence="1">MELC-2E11</strain>
        <tissue evidence="1">Siphon/mantle</tissue>
    </source>
</reference>
<proteinExistence type="predicted"/>
<protein>
    <submittedName>
        <fullName evidence="1">CO3-like protein</fullName>
    </submittedName>
</protein>
<dbReference type="Gene3D" id="2.60.40.1930">
    <property type="match status" value="1"/>
</dbReference>
<keyword evidence="2" id="KW-1185">Reference proteome</keyword>
<name>A0ABY7EQT7_MYAAR</name>
<dbReference type="Proteomes" id="UP001164746">
    <property type="component" value="Chromosome 7"/>
</dbReference>